<dbReference type="InterPro" id="IPR013785">
    <property type="entry name" value="Aldolase_TIM"/>
</dbReference>
<evidence type="ECO:0000313" key="1">
    <source>
        <dbReference type="EMBL" id="HER97124.1"/>
    </source>
</evidence>
<organism evidence="1">
    <name type="scientific">Rhodothermus marinus</name>
    <name type="common">Rhodothermus obamensis</name>
    <dbReference type="NCBI Taxonomy" id="29549"/>
    <lineage>
        <taxon>Bacteria</taxon>
        <taxon>Pseudomonadati</taxon>
        <taxon>Rhodothermota</taxon>
        <taxon>Rhodothermia</taxon>
        <taxon>Rhodothermales</taxon>
        <taxon>Rhodothermaceae</taxon>
        <taxon>Rhodothermus</taxon>
    </lineage>
</organism>
<dbReference type="Pfam" id="PF08013">
    <property type="entry name" value="GatZ_KbaZ-like"/>
    <property type="match status" value="1"/>
</dbReference>
<dbReference type="GO" id="GO:0005975">
    <property type="term" value="P:carbohydrate metabolic process"/>
    <property type="evidence" value="ECO:0007669"/>
    <property type="project" value="InterPro"/>
</dbReference>
<accession>A0A7V2B2J0</accession>
<name>A0A7V2B2J0_RHOMR</name>
<reference evidence="1" key="1">
    <citation type="journal article" date="2020" name="mSystems">
        <title>Genome- and Community-Level Interaction Insights into Carbon Utilization and Element Cycling Functions of Hydrothermarchaeota in Hydrothermal Sediment.</title>
        <authorList>
            <person name="Zhou Z."/>
            <person name="Liu Y."/>
            <person name="Xu W."/>
            <person name="Pan J."/>
            <person name="Luo Z.H."/>
            <person name="Li M."/>
        </authorList>
    </citation>
    <scope>NUCLEOTIDE SEQUENCE [LARGE SCALE GENOMIC DNA]</scope>
    <source>
        <strain evidence="1">SpSt-143</strain>
    </source>
</reference>
<proteinExistence type="predicted"/>
<dbReference type="Gene3D" id="3.20.20.70">
    <property type="entry name" value="Aldolase class I"/>
    <property type="match status" value="1"/>
</dbReference>
<dbReference type="AlphaFoldDB" id="A0A7V2B2J0"/>
<dbReference type="EMBL" id="DSGB01000006">
    <property type="protein sequence ID" value="HER97124.1"/>
    <property type="molecule type" value="Genomic_DNA"/>
</dbReference>
<gene>
    <name evidence="1" type="ORF">ENO59_11570</name>
</gene>
<protein>
    <submittedName>
        <fullName evidence="1">Tagatose-bisphosphate aldolase</fullName>
    </submittedName>
</protein>
<comment type="caution">
    <text evidence="1">The sequence shown here is derived from an EMBL/GenBank/DDBJ whole genome shotgun (WGS) entry which is preliminary data.</text>
</comment>
<dbReference type="InterPro" id="IPR012062">
    <property type="entry name" value="GatZ/KbaZ-like"/>
</dbReference>
<sequence>MGEQVPHGEALVRALRARHRSFVDWVVELLRGPLAYAHTLLAVCPNSVAVVEAALEAAAEANAPLLFAATLNQVDLDGGYTGWTPHTLAQFVAQKRQHLALDLPVVLGLDHGGPWKKDVHARDRLSFQETFRSVLRTIEACLDAGYGLLHLDPTVDLEASPGSPIPIDRIVERTVALLQHAESYRQARKLPPVAYEVGTEEVGGGLEAETRMAAFLDQLWKALDREGLPHPVFVVGDIGTQLDTSDFDFKRAQRLDALVRRYGALIKGHYTDGVTRLELYPKAGIGGANVGPGLAAVEFEALETLIHEARHRGLPVTLDIALKQAVVESGRWKKWLQPEEKDLPFEALSPERQRWLVATGSRYVWTHPAVQAARRQLYAMLAPWIDAQAYVRDRLKAYLQKYFHAFNLIGFNERLRALWPG</sequence>
<dbReference type="SUPFAM" id="SSF51569">
    <property type="entry name" value="Aldolase"/>
    <property type="match status" value="1"/>
</dbReference>